<dbReference type="EMBL" id="CAJNDS010002073">
    <property type="protein sequence ID" value="CAE7305881.1"/>
    <property type="molecule type" value="Genomic_DNA"/>
</dbReference>
<name>A0A812N728_9DINO</name>
<proteinExistence type="predicted"/>
<dbReference type="AlphaFoldDB" id="A0A812N728"/>
<gene>
    <name evidence="1" type="ORF">SNAT2548_LOCUS16076</name>
</gene>
<keyword evidence="2" id="KW-1185">Reference proteome</keyword>
<evidence type="ECO:0000313" key="1">
    <source>
        <dbReference type="EMBL" id="CAE7305881.1"/>
    </source>
</evidence>
<dbReference type="OrthoDB" id="10368276at2759"/>
<reference evidence="1" key="1">
    <citation type="submission" date="2021-02" db="EMBL/GenBank/DDBJ databases">
        <authorList>
            <person name="Dougan E. K."/>
            <person name="Rhodes N."/>
            <person name="Thang M."/>
            <person name="Chan C."/>
        </authorList>
    </citation>
    <scope>NUCLEOTIDE SEQUENCE</scope>
</reference>
<comment type="caution">
    <text evidence="1">The sequence shown here is derived from an EMBL/GenBank/DDBJ whole genome shotgun (WGS) entry which is preliminary data.</text>
</comment>
<sequence length="105" mass="11822">MQSLASLPNVLLSALIAPESMHARHATQDAVATLLELAFRSTELQIQRRAARAVQRLLDDEGEPWQLRWRYAQALRFFSRVVQEEGKVDSPDFQAFVASAEAEKA</sequence>
<accession>A0A812N728</accession>
<evidence type="ECO:0000313" key="2">
    <source>
        <dbReference type="Proteomes" id="UP000604046"/>
    </source>
</evidence>
<protein>
    <submittedName>
        <fullName evidence="1">Uncharacterized protein</fullName>
    </submittedName>
</protein>
<dbReference type="Proteomes" id="UP000604046">
    <property type="component" value="Unassembled WGS sequence"/>
</dbReference>
<organism evidence="1 2">
    <name type="scientific">Symbiodinium natans</name>
    <dbReference type="NCBI Taxonomy" id="878477"/>
    <lineage>
        <taxon>Eukaryota</taxon>
        <taxon>Sar</taxon>
        <taxon>Alveolata</taxon>
        <taxon>Dinophyceae</taxon>
        <taxon>Suessiales</taxon>
        <taxon>Symbiodiniaceae</taxon>
        <taxon>Symbiodinium</taxon>
    </lineage>
</organism>